<evidence type="ECO:0000259" key="4">
    <source>
        <dbReference type="PROSITE" id="PS50995"/>
    </source>
</evidence>
<dbReference type="RefSeq" id="WP_158103514.1">
    <property type="nucleotide sequence ID" value="NZ_JAGIOO010000001.1"/>
</dbReference>
<dbReference type="Gene3D" id="1.10.10.10">
    <property type="entry name" value="Winged helix-like DNA-binding domain superfamily/Winged helix DNA-binding domain"/>
    <property type="match status" value="1"/>
</dbReference>
<dbReference type="Pfam" id="PF12802">
    <property type="entry name" value="MarR_2"/>
    <property type="match status" value="1"/>
</dbReference>
<evidence type="ECO:0000256" key="3">
    <source>
        <dbReference type="ARBA" id="ARBA00023163"/>
    </source>
</evidence>
<dbReference type="GO" id="GO:0003677">
    <property type="term" value="F:DNA binding"/>
    <property type="evidence" value="ECO:0007669"/>
    <property type="project" value="UniProtKB-KW"/>
</dbReference>
<dbReference type="PANTHER" id="PTHR42756:SF1">
    <property type="entry name" value="TRANSCRIPTIONAL REPRESSOR OF EMRAB OPERON"/>
    <property type="match status" value="1"/>
</dbReference>
<protein>
    <submittedName>
        <fullName evidence="5">DNA-binding MarR family transcriptional regulator</fullName>
    </submittedName>
</protein>
<evidence type="ECO:0000313" key="5">
    <source>
        <dbReference type="EMBL" id="MBP2477111.1"/>
    </source>
</evidence>
<keyword evidence="1" id="KW-0805">Transcription regulation</keyword>
<name>A0ABS5AL19_9PSEU</name>
<dbReference type="InterPro" id="IPR011991">
    <property type="entry name" value="ArsR-like_HTH"/>
</dbReference>
<dbReference type="InterPro" id="IPR000835">
    <property type="entry name" value="HTH_MarR-typ"/>
</dbReference>
<reference evidence="5 6" key="1">
    <citation type="submission" date="2021-03" db="EMBL/GenBank/DDBJ databases">
        <title>Sequencing the genomes of 1000 actinobacteria strains.</title>
        <authorList>
            <person name="Klenk H.-P."/>
        </authorList>
    </citation>
    <scope>NUCLEOTIDE SEQUENCE [LARGE SCALE GENOMIC DNA]</scope>
    <source>
        <strain evidence="5 6">DSM 44580</strain>
    </source>
</reference>
<sequence>MTNRAGRDAPALDTADSEVTATLEHELTLFTRKAFWRFWTTKYPEVVGLDQTTYPYLAVINSRPGMTVGELARLFNVDKSTASRHVAKLTTGGLVKVVDNPPNARTLPLESTTEGQRRVAAVQADRRSWLHDVLVDWPLADRRALARLVARLNADLDARDAGR</sequence>
<evidence type="ECO:0000313" key="6">
    <source>
        <dbReference type="Proteomes" id="UP001519363"/>
    </source>
</evidence>
<dbReference type="InterPro" id="IPR036390">
    <property type="entry name" value="WH_DNA-bd_sf"/>
</dbReference>
<gene>
    <name evidence="5" type="ORF">JOF53_005983</name>
</gene>
<dbReference type="InterPro" id="IPR036388">
    <property type="entry name" value="WH-like_DNA-bd_sf"/>
</dbReference>
<keyword evidence="3" id="KW-0804">Transcription</keyword>
<evidence type="ECO:0000256" key="2">
    <source>
        <dbReference type="ARBA" id="ARBA00023125"/>
    </source>
</evidence>
<keyword evidence="2 5" id="KW-0238">DNA-binding</keyword>
<accession>A0ABS5AL19</accession>
<feature type="domain" description="HTH marR-type" evidence="4">
    <location>
        <begin position="20"/>
        <end position="154"/>
    </location>
</feature>
<dbReference type="Proteomes" id="UP001519363">
    <property type="component" value="Unassembled WGS sequence"/>
</dbReference>
<dbReference type="CDD" id="cd00090">
    <property type="entry name" value="HTH_ARSR"/>
    <property type="match status" value="1"/>
</dbReference>
<evidence type="ECO:0000256" key="1">
    <source>
        <dbReference type="ARBA" id="ARBA00023015"/>
    </source>
</evidence>
<proteinExistence type="predicted"/>
<comment type="caution">
    <text evidence="5">The sequence shown here is derived from an EMBL/GenBank/DDBJ whole genome shotgun (WGS) entry which is preliminary data.</text>
</comment>
<organism evidence="5 6">
    <name type="scientific">Crossiella equi</name>
    <dbReference type="NCBI Taxonomy" id="130796"/>
    <lineage>
        <taxon>Bacteria</taxon>
        <taxon>Bacillati</taxon>
        <taxon>Actinomycetota</taxon>
        <taxon>Actinomycetes</taxon>
        <taxon>Pseudonocardiales</taxon>
        <taxon>Pseudonocardiaceae</taxon>
        <taxon>Crossiella</taxon>
    </lineage>
</organism>
<dbReference type="SMART" id="SM00347">
    <property type="entry name" value="HTH_MARR"/>
    <property type="match status" value="1"/>
</dbReference>
<dbReference type="EMBL" id="JAGIOO010000001">
    <property type="protein sequence ID" value="MBP2477111.1"/>
    <property type="molecule type" value="Genomic_DNA"/>
</dbReference>
<dbReference type="PANTHER" id="PTHR42756">
    <property type="entry name" value="TRANSCRIPTIONAL REGULATOR, MARR"/>
    <property type="match status" value="1"/>
</dbReference>
<keyword evidence="6" id="KW-1185">Reference proteome</keyword>
<dbReference type="PROSITE" id="PS50995">
    <property type="entry name" value="HTH_MARR_2"/>
    <property type="match status" value="1"/>
</dbReference>
<dbReference type="SUPFAM" id="SSF46785">
    <property type="entry name" value="Winged helix' DNA-binding domain"/>
    <property type="match status" value="1"/>
</dbReference>